<accession>A0A1M7T8W4</accession>
<gene>
    <name evidence="1" type="ORF">SAMN02745226_01733</name>
</gene>
<organism evidence="1 2">
    <name type="scientific">Fervidobacterium gondwanense DSM 13020</name>
    <dbReference type="NCBI Taxonomy" id="1121883"/>
    <lineage>
        <taxon>Bacteria</taxon>
        <taxon>Thermotogati</taxon>
        <taxon>Thermotogota</taxon>
        <taxon>Thermotogae</taxon>
        <taxon>Thermotogales</taxon>
        <taxon>Fervidobacteriaceae</taxon>
        <taxon>Fervidobacterium</taxon>
    </lineage>
</organism>
<dbReference type="AlphaFoldDB" id="A0A1M7T8W4"/>
<sequence>MKRLTLMYRKPDGNRTRTYRINIPEPVDTINPSELQSDMLLLKQLGVVPSDSEPDEARITETNVEILVNLIE</sequence>
<name>A0A1M7T8W4_FERGO</name>
<reference evidence="2" key="1">
    <citation type="submission" date="2016-12" db="EMBL/GenBank/DDBJ databases">
        <authorList>
            <person name="Varghese N."/>
            <person name="Submissions S."/>
        </authorList>
    </citation>
    <scope>NUCLEOTIDE SEQUENCE [LARGE SCALE GENOMIC DNA]</scope>
    <source>
        <strain evidence="2">DSM 13020</strain>
    </source>
</reference>
<dbReference type="RefSeq" id="WP_072760539.1">
    <property type="nucleotide sequence ID" value="NZ_FRDJ01000011.1"/>
</dbReference>
<evidence type="ECO:0000313" key="2">
    <source>
        <dbReference type="Proteomes" id="UP000184207"/>
    </source>
</evidence>
<dbReference type="Proteomes" id="UP000184207">
    <property type="component" value="Unassembled WGS sequence"/>
</dbReference>
<dbReference type="InterPro" id="IPR021321">
    <property type="entry name" value="DUF2922"/>
</dbReference>
<evidence type="ECO:0008006" key="3">
    <source>
        <dbReference type="Google" id="ProtNLM"/>
    </source>
</evidence>
<dbReference type="Pfam" id="PF11148">
    <property type="entry name" value="DUF2922"/>
    <property type="match status" value="1"/>
</dbReference>
<dbReference type="EMBL" id="FRDJ01000011">
    <property type="protein sequence ID" value="SHN67180.1"/>
    <property type="molecule type" value="Genomic_DNA"/>
</dbReference>
<keyword evidence="2" id="KW-1185">Reference proteome</keyword>
<proteinExistence type="predicted"/>
<dbReference type="OrthoDB" id="47339at2"/>
<evidence type="ECO:0000313" key="1">
    <source>
        <dbReference type="EMBL" id="SHN67180.1"/>
    </source>
</evidence>
<protein>
    <recommendedName>
        <fullName evidence="3">DUF2922 domain-containing protein</fullName>
    </recommendedName>
</protein>
<dbReference type="STRING" id="1121883.SAMN02745226_01733"/>